<dbReference type="EMBL" id="CP019285">
    <property type="protein sequence ID" value="APW96524.1"/>
    <property type="molecule type" value="Genomic_DNA"/>
</dbReference>
<dbReference type="STRING" id="358396.CHINAEXTREME_01510"/>
<evidence type="ECO:0000313" key="4">
    <source>
        <dbReference type="Proteomes" id="UP000186547"/>
    </source>
</evidence>
<dbReference type="Proteomes" id="UP000186547">
    <property type="component" value="Chromosome"/>
</dbReference>
<evidence type="ECO:0000313" key="1">
    <source>
        <dbReference type="EMBL" id="APW96524.1"/>
    </source>
</evidence>
<gene>
    <name evidence="2" type="ORF">C445_12831</name>
    <name evidence="1" type="ORF">CHINAEXTREME_01510</name>
</gene>
<reference evidence="2 3" key="2">
    <citation type="journal article" date="2014" name="PLoS Genet.">
        <title>Phylogenetically driven sequencing of extremely halophilic archaea reveals strategies for static and dynamic osmo-response.</title>
        <authorList>
            <person name="Becker E.A."/>
            <person name="Seitzer P.M."/>
            <person name="Tritt A."/>
            <person name="Larsen D."/>
            <person name="Krusor M."/>
            <person name="Yao A.I."/>
            <person name="Wu D."/>
            <person name="Madern D."/>
            <person name="Eisen J.A."/>
            <person name="Darling A.E."/>
            <person name="Facciotti M.T."/>
        </authorList>
    </citation>
    <scope>NUCLEOTIDE SEQUENCE [LARGE SCALE GENOMIC DNA]</scope>
    <source>
        <strain evidence="2 3">AJ5</strain>
    </source>
</reference>
<sequence>MERDTEFAVSREGTTLVTLHEGSDTTARDEATAELTETLERLTDEGTIADWTVDGAEVYEHPAGPFDPYTITVGFAVTVTVTADDADRAVEIGANAIDDALERAEVESISYTTSPAASAS</sequence>
<dbReference type="GeneID" id="30919760"/>
<dbReference type="Proteomes" id="UP000011555">
    <property type="component" value="Unassembled WGS sequence"/>
</dbReference>
<name>M0LIE4_NATLA</name>
<protein>
    <recommendedName>
        <fullName evidence="5">DUF541 domain-containing protein</fullName>
    </recommendedName>
</protein>
<proteinExistence type="predicted"/>
<reference evidence="1 4" key="1">
    <citation type="journal article" date="2011" name="J. Bacteriol.">
        <title>Genome sequence of Halobiforma lacisalsi AJ5, an extremely halophilic archaeon which harbors a bop gene.</title>
        <authorList>
            <person name="Jiang X."/>
            <person name="Wang S."/>
            <person name="Cheng H."/>
            <person name="Huo Y."/>
            <person name="Zhang X."/>
            <person name="Zhu X."/>
            <person name="Han X."/>
            <person name="Ni P."/>
            <person name="Wu M."/>
        </authorList>
    </citation>
    <scope>NUCLEOTIDE SEQUENCE [LARGE SCALE GENOMIC DNA]</scope>
    <source>
        <strain evidence="1 4">AJ5</strain>
    </source>
</reference>
<dbReference type="eggNOG" id="arCOG11389">
    <property type="taxonomic scope" value="Archaea"/>
</dbReference>
<evidence type="ECO:0000313" key="2">
    <source>
        <dbReference type="EMBL" id="EMA32199.1"/>
    </source>
</evidence>
<evidence type="ECO:0008006" key="5">
    <source>
        <dbReference type="Google" id="ProtNLM"/>
    </source>
</evidence>
<reference evidence="1" key="3">
    <citation type="submission" date="2017-01" db="EMBL/GenBank/DDBJ databases">
        <authorList>
            <person name="Mah S.A."/>
            <person name="Swanson W.J."/>
            <person name="Moy G.W."/>
            <person name="Vacquier V.D."/>
        </authorList>
    </citation>
    <scope>NUCLEOTIDE SEQUENCE</scope>
    <source>
        <strain evidence="1">AJ5</strain>
    </source>
</reference>
<dbReference type="KEGG" id="hlc:CHINAEXTREME01510"/>
<dbReference type="AlphaFoldDB" id="M0LIE4"/>
<evidence type="ECO:0000313" key="3">
    <source>
        <dbReference type="Proteomes" id="UP000011555"/>
    </source>
</evidence>
<keyword evidence="3" id="KW-1185">Reference proteome</keyword>
<accession>M0LIE4</accession>
<organism evidence="2 3">
    <name type="scientific">Natronobacterium lacisalsi AJ5</name>
    <dbReference type="NCBI Taxonomy" id="358396"/>
    <lineage>
        <taxon>Archaea</taxon>
        <taxon>Methanobacteriati</taxon>
        <taxon>Methanobacteriota</taxon>
        <taxon>Stenosarchaea group</taxon>
        <taxon>Halobacteria</taxon>
        <taxon>Halobacteriales</taxon>
        <taxon>Natrialbaceae</taxon>
        <taxon>Natronobacterium</taxon>
    </lineage>
</organism>
<dbReference type="RefSeq" id="WP_007142278.1">
    <property type="nucleotide sequence ID" value="NZ_AOLZ01000042.1"/>
</dbReference>
<dbReference type="EMBL" id="AOLZ01000042">
    <property type="protein sequence ID" value="EMA32199.1"/>
    <property type="molecule type" value="Genomic_DNA"/>
</dbReference>